<dbReference type="OMA" id="KWAYLEV"/>
<dbReference type="InterPro" id="IPR015424">
    <property type="entry name" value="PyrdxlP-dep_Trfase"/>
</dbReference>
<dbReference type="InterPro" id="IPR002912">
    <property type="entry name" value="ACT_dom"/>
</dbReference>
<evidence type="ECO:0000256" key="6">
    <source>
        <dbReference type="ARBA" id="ARBA00048731"/>
    </source>
</evidence>
<organism evidence="9 10">
    <name type="scientific">Globisporangium ultimum (strain ATCC 200006 / CBS 805.95 / DAOM BR144)</name>
    <name type="common">Pythium ultimum</name>
    <dbReference type="NCBI Taxonomy" id="431595"/>
    <lineage>
        <taxon>Eukaryota</taxon>
        <taxon>Sar</taxon>
        <taxon>Stramenopiles</taxon>
        <taxon>Oomycota</taxon>
        <taxon>Peronosporomycetes</taxon>
        <taxon>Pythiales</taxon>
        <taxon>Pythiaceae</taxon>
        <taxon>Globisporangium</taxon>
    </lineage>
</organism>
<dbReference type="Gene3D" id="3.30.70.260">
    <property type="match status" value="1"/>
</dbReference>
<dbReference type="Proteomes" id="UP000019132">
    <property type="component" value="Unassembled WGS sequence"/>
</dbReference>
<dbReference type="SUPFAM" id="SSF55021">
    <property type="entry name" value="ACT-like"/>
    <property type="match status" value="1"/>
</dbReference>
<dbReference type="GO" id="GO:0004617">
    <property type="term" value="F:phosphoglycerate dehydrogenase activity"/>
    <property type="evidence" value="ECO:0007669"/>
    <property type="project" value="UniProtKB-EC"/>
</dbReference>
<comment type="catalytic activity">
    <reaction evidence="6 7">
        <text>(2R)-3-phosphoglycerate + NAD(+) = 3-phosphooxypyruvate + NADH + H(+)</text>
        <dbReference type="Rhea" id="RHEA:12641"/>
        <dbReference type="ChEBI" id="CHEBI:15378"/>
        <dbReference type="ChEBI" id="CHEBI:18110"/>
        <dbReference type="ChEBI" id="CHEBI:57540"/>
        <dbReference type="ChEBI" id="CHEBI:57945"/>
        <dbReference type="ChEBI" id="CHEBI:58272"/>
        <dbReference type="EC" id="1.1.1.95"/>
    </reaction>
</comment>
<dbReference type="UniPathway" id="UPA00135">
    <property type="reaction ID" value="UER00196"/>
</dbReference>
<keyword evidence="10" id="KW-1185">Reference proteome</keyword>
<dbReference type="InterPro" id="IPR006140">
    <property type="entry name" value="D-isomer_DH_NAD-bd"/>
</dbReference>
<dbReference type="NCBIfam" id="TIGR01327">
    <property type="entry name" value="PGDH"/>
    <property type="match status" value="1"/>
</dbReference>
<dbReference type="eggNOG" id="KOG2790">
    <property type="taxonomic scope" value="Eukaryota"/>
</dbReference>
<dbReference type="VEuPathDB" id="FungiDB:PYU1_G012744"/>
<dbReference type="InterPro" id="IPR036291">
    <property type="entry name" value="NAD(P)-bd_dom_sf"/>
</dbReference>
<sequence>MLRRHLLSSSRRVLKHHSSRSGFHSRSSLQMARILCSDPIDAACPELLRNAGHDVTTVNKALTHAELLQQIPDYEVLIARSGSQVDRAVLEAATNLQLIGRAGTGVDNIDIVSATKQGVLVMNTPFGNTISAAELTVGLISSVSRLPEIGADATGTPRHSEIHGKTIGVIGLGRIGREVATRCNAFGMNVIGYDPILSNASAKSHGIEPVSLSELFSRSDYISLHVPLNANTKQLVNAERLALCKDGVKIVNGARAGLIDHAALYAAVESKKVAGVAFDILPPSPPTPAWSSLMAHPNVIVTPHIGALTADAQEKVARDLAYKVDDALSGKSFSGVVNAPNIDFGRREEHLPFLSLAEKLGSMQAQLMDDNRLSRVLVISEGRHVTSTDLAGELVSGVLKGMLSYMLEEEVTFMNAKQIAEVMGIQCVEHKHEEVSKSSFSNLLTVVFEKANGKSRRITGTVFGKNQLRLVAFDDLTMDAIPSGSMLMFYNNDEPGVLHSVTSVLAKNQINIGCFGLARETMGAKAIGVLNVDETIPDRVVEELEALRQVSNVRRVNLLELNTSGSGRVWEKFIKPCADATSDAGLAADDAGQDGADGVKVVIRNRKPIVKPSSPNFGSGPCKKRPGYSLSKLSDIILGRSHRSALGKGLLEESIIRSKKVLKLPDDYHLGIVPASDTGAFEMAMWNMLGERPVDICFWETFGQGWFKDATTELHLDNVTEISAPFGELPDLSKVNFDHDVLFTWNGTTSGVKVPNGDWIRDDRKGLVFNDATSAAFAMDIPWKKIDVCTFSFQKVLGGEGGHGVLILSPRAVERLESFVPENRPIPKIFRMTNKKTNKLMTGIFEGSTINTPSMLCIEDYVDALRWAESMGGVDGLMKLSLRNLKVVEDFVADNARWVKFLAASKEIRSNTSVCLQFPDLNKDEVKQLTKLLERENIAFDINSYRDAPPGIRIWCGATVETKDLEALMPWIKWAYLEVKATAAADQK</sequence>
<dbReference type="PROSITE" id="PS51671">
    <property type="entry name" value="ACT"/>
    <property type="match status" value="1"/>
</dbReference>
<feature type="domain" description="ACT" evidence="8">
    <location>
        <begin position="486"/>
        <end position="561"/>
    </location>
</feature>
<keyword evidence="7" id="KW-0718">Serine biosynthesis</keyword>
<keyword evidence="5 7" id="KW-0520">NAD</keyword>
<dbReference type="SUPFAM" id="SSF51735">
    <property type="entry name" value="NAD(P)-binding Rossmann-fold domains"/>
    <property type="match status" value="1"/>
</dbReference>
<dbReference type="InterPro" id="IPR006271">
    <property type="entry name" value="Pser_aminoTfrase_methanosarc"/>
</dbReference>
<dbReference type="SUPFAM" id="SSF143548">
    <property type="entry name" value="Serine metabolism enzymes domain"/>
    <property type="match status" value="1"/>
</dbReference>
<dbReference type="InterPro" id="IPR015421">
    <property type="entry name" value="PyrdxlP-dep_Trfase_major"/>
</dbReference>
<proteinExistence type="inferred from homology"/>
<evidence type="ECO:0000256" key="2">
    <source>
        <dbReference type="ARBA" id="ARBA00005216"/>
    </source>
</evidence>
<name>K3X6C1_GLOUD</name>
<dbReference type="InterPro" id="IPR006236">
    <property type="entry name" value="PGDH"/>
</dbReference>
<evidence type="ECO:0000256" key="7">
    <source>
        <dbReference type="RuleBase" id="RU363003"/>
    </source>
</evidence>
<dbReference type="PROSITE" id="PS00065">
    <property type="entry name" value="D_2_HYDROXYACID_DH_1"/>
    <property type="match status" value="1"/>
</dbReference>
<dbReference type="Pfam" id="PF19304">
    <property type="entry name" value="PGDH_inter"/>
    <property type="match status" value="1"/>
</dbReference>
<evidence type="ECO:0000259" key="8">
    <source>
        <dbReference type="PROSITE" id="PS51671"/>
    </source>
</evidence>
<evidence type="ECO:0000313" key="9">
    <source>
        <dbReference type="EnsemblProtists" id="PYU1_T012770"/>
    </source>
</evidence>
<evidence type="ECO:0000256" key="3">
    <source>
        <dbReference type="ARBA" id="ARBA00005854"/>
    </source>
</evidence>
<evidence type="ECO:0000256" key="4">
    <source>
        <dbReference type="ARBA" id="ARBA00022898"/>
    </source>
</evidence>
<keyword evidence="4" id="KW-0663">Pyridoxal phosphate</keyword>
<dbReference type="NCBIfam" id="TIGR01365">
    <property type="entry name" value="serC_2"/>
    <property type="match status" value="1"/>
</dbReference>
<dbReference type="EC" id="1.1.1.95" evidence="7"/>
<dbReference type="CDD" id="cd04902">
    <property type="entry name" value="ACT_3PGDH-xct"/>
    <property type="match status" value="1"/>
</dbReference>
<dbReference type="NCBIfam" id="NF002841">
    <property type="entry name" value="PRK03080.1-2"/>
    <property type="match status" value="1"/>
</dbReference>
<reference evidence="9" key="3">
    <citation type="submission" date="2015-02" db="UniProtKB">
        <authorList>
            <consortium name="EnsemblProtists"/>
        </authorList>
    </citation>
    <scope>IDENTIFICATION</scope>
    <source>
        <strain evidence="9">DAOM BR144</strain>
    </source>
</reference>
<comment type="similarity">
    <text evidence="3 7">Belongs to the D-isomer specific 2-hydroxyacid dehydrogenase family.</text>
</comment>
<dbReference type="eggNOG" id="KOG0068">
    <property type="taxonomic scope" value="Eukaryota"/>
</dbReference>
<dbReference type="GO" id="GO:0004648">
    <property type="term" value="F:O-phospho-L-serine:2-oxoglutarate aminotransferase activity"/>
    <property type="evidence" value="ECO:0007669"/>
    <property type="project" value="InterPro"/>
</dbReference>
<dbReference type="Gene3D" id="3.40.50.720">
    <property type="entry name" value="NAD(P)-binding Rossmann-like Domain"/>
    <property type="match status" value="2"/>
</dbReference>
<accession>K3X6C1</accession>
<dbReference type="Pfam" id="PF00389">
    <property type="entry name" value="2-Hacid_dh"/>
    <property type="match status" value="1"/>
</dbReference>
<dbReference type="InterPro" id="IPR045865">
    <property type="entry name" value="ACT-like_dom_sf"/>
</dbReference>
<reference evidence="10" key="1">
    <citation type="journal article" date="2010" name="Genome Biol.">
        <title>Genome sequence of the necrotrophic plant pathogen Pythium ultimum reveals original pathogenicity mechanisms and effector repertoire.</title>
        <authorList>
            <person name="Levesque C.A."/>
            <person name="Brouwer H."/>
            <person name="Cano L."/>
            <person name="Hamilton J.P."/>
            <person name="Holt C."/>
            <person name="Huitema E."/>
            <person name="Raffaele S."/>
            <person name="Robideau G.P."/>
            <person name="Thines M."/>
            <person name="Win J."/>
            <person name="Zerillo M.M."/>
            <person name="Beakes G.W."/>
            <person name="Boore J.L."/>
            <person name="Busam D."/>
            <person name="Dumas B."/>
            <person name="Ferriera S."/>
            <person name="Fuerstenberg S.I."/>
            <person name="Gachon C.M."/>
            <person name="Gaulin E."/>
            <person name="Govers F."/>
            <person name="Grenville-Briggs L."/>
            <person name="Horner N."/>
            <person name="Hostetler J."/>
            <person name="Jiang R.H."/>
            <person name="Johnson J."/>
            <person name="Krajaejun T."/>
            <person name="Lin H."/>
            <person name="Meijer H.J."/>
            <person name="Moore B."/>
            <person name="Morris P."/>
            <person name="Phuntmart V."/>
            <person name="Puiu D."/>
            <person name="Shetty J."/>
            <person name="Stajich J.E."/>
            <person name="Tripathy S."/>
            <person name="Wawra S."/>
            <person name="van West P."/>
            <person name="Whitty B.R."/>
            <person name="Coutinho P.M."/>
            <person name="Henrissat B."/>
            <person name="Martin F."/>
            <person name="Thomas P.D."/>
            <person name="Tyler B.M."/>
            <person name="De Vries R.P."/>
            <person name="Kamoun S."/>
            <person name="Yandell M."/>
            <person name="Tisserat N."/>
            <person name="Buell C.R."/>
        </authorList>
    </citation>
    <scope>NUCLEOTIDE SEQUENCE</scope>
    <source>
        <strain evidence="10">DAOM:BR144</strain>
    </source>
</reference>
<dbReference type="InterPro" id="IPR029009">
    <property type="entry name" value="ASB_dom_sf"/>
</dbReference>
<dbReference type="InterPro" id="IPR045626">
    <property type="entry name" value="PGDH_ASB_dom"/>
</dbReference>
<reference evidence="10" key="2">
    <citation type="submission" date="2010-04" db="EMBL/GenBank/DDBJ databases">
        <authorList>
            <person name="Buell R."/>
            <person name="Hamilton J."/>
            <person name="Hostetler J."/>
        </authorList>
    </citation>
    <scope>NUCLEOTIDE SEQUENCE [LARGE SCALE GENOMIC DNA]</scope>
    <source>
        <strain evidence="10">DAOM:BR144</strain>
    </source>
</reference>
<dbReference type="HOGENOM" id="CLU_325851_0_0_1"/>
<comment type="cofactor">
    <cofactor evidence="1">
        <name>pyridoxal 5'-phosphate</name>
        <dbReference type="ChEBI" id="CHEBI:597326"/>
    </cofactor>
</comment>
<dbReference type="PANTHER" id="PTHR21152:SF40">
    <property type="entry name" value="ALANINE--GLYOXYLATE AMINOTRANSFERASE"/>
    <property type="match status" value="1"/>
</dbReference>
<dbReference type="Gene3D" id="3.40.640.10">
    <property type="entry name" value="Type I PLP-dependent aspartate aminotransferase-like (Major domain)"/>
    <property type="match status" value="1"/>
</dbReference>
<keyword evidence="7" id="KW-0028">Amino-acid biosynthesis</keyword>
<comment type="pathway">
    <text evidence="2 7">Amino-acid biosynthesis; L-serine biosynthesis; L-serine from 3-phospho-D-glycerate: step 1/3.</text>
</comment>
<dbReference type="Pfam" id="PF02826">
    <property type="entry name" value="2-Hacid_dh_C"/>
    <property type="match status" value="1"/>
</dbReference>
<dbReference type="InterPro" id="IPR006139">
    <property type="entry name" value="D-isomer_2_OHA_DH_cat_dom"/>
</dbReference>
<dbReference type="SUPFAM" id="SSF52283">
    <property type="entry name" value="Formate/glycerate dehydrogenase catalytic domain-like"/>
    <property type="match status" value="1"/>
</dbReference>
<dbReference type="CDD" id="cd01494">
    <property type="entry name" value="AAT_I"/>
    <property type="match status" value="1"/>
</dbReference>
<dbReference type="AlphaFoldDB" id="K3X6C1"/>
<dbReference type="Gene3D" id="3.30.1330.90">
    <property type="entry name" value="D-3-phosphoglycerate dehydrogenase, domain 3"/>
    <property type="match status" value="1"/>
</dbReference>
<evidence type="ECO:0000313" key="10">
    <source>
        <dbReference type="Proteomes" id="UP000019132"/>
    </source>
</evidence>
<dbReference type="GO" id="GO:0006564">
    <property type="term" value="P:L-serine biosynthetic process"/>
    <property type="evidence" value="ECO:0007669"/>
    <property type="project" value="UniProtKB-KW"/>
</dbReference>
<dbReference type="GO" id="GO:0051287">
    <property type="term" value="F:NAD binding"/>
    <property type="evidence" value="ECO:0007669"/>
    <property type="project" value="UniProtKB-UniRule"/>
</dbReference>
<dbReference type="InterPro" id="IPR015422">
    <property type="entry name" value="PyrdxlP-dep_Trfase_small"/>
</dbReference>
<dbReference type="CDD" id="cd12173">
    <property type="entry name" value="PGDH_4"/>
    <property type="match status" value="1"/>
</dbReference>
<dbReference type="Gene3D" id="3.90.1150.10">
    <property type="entry name" value="Aspartate Aminotransferase, domain 1"/>
    <property type="match status" value="1"/>
</dbReference>
<dbReference type="InParanoid" id="K3X6C1"/>
<dbReference type="InterPro" id="IPR029752">
    <property type="entry name" value="D-isomer_DH_CS1"/>
</dbReference>
<dbReference type="SUPFAM" id="SSF53383">
    <property type="entry name" value="PLP-dependent transferases"/>
    <property type="match status" value="1"/>
</dbReference>
<evidence type="ECO:0000256" key="1">
    <source>
        <dbReference type="ARBA" id="ARBA00001933"/>
    </source>
</evidence>
<keyword evidence="7" id="KW-0560">Oxidoreductase</keyword>
<dbReference type="EnsemblProtists" id="PYU1_T012770">
    <property type="protein sequence ID" value="PYU1_T012770"/>
    <property type="gene ID" value="PYU1_G012744"/>
</dbReference>
<protein>
    <recommendedName>
        <fullName evidence="7">D-3-phosphoglycerate dehydrogenase</fullName>
        <ecNumber evidence="7">1.1.1.95</ecNumber>
    </recommendedName>
</protein>
<dbReference type="STRING" id="431595.K3X6C1"/>
<dbReference type="EMBL" id="GL376588">
    <property type="status" value="NOT_ANNOTATED_CDS"/>
    <property type="molecule type" value="Genomic_DNA"/>
</dbReference>
<evidence type="ECO:0000256" key="5">
    <source>
        <dbReference type="ARBA" id="ARBA00023027"/>
    </source>
</evidence>
<dbReference type="PANTHER" id="PTHR21152">
    <property type="entry name" value="AMINOTRANSFERASE CLASS V"/>
    <property type="match status" value="1"/>
</dbReference>